<keyword evidence="3" id="KW-1185">Reference proteome</keyword>
<gene>
    <name evidence="2" type="ORF">C8A00DRAFT_19597</name>
</gene>
<comment type="caution">
    <text evidence="2">The sequence shown here is derived from an EMBL/GenBank/DDBJ whole genome shotgun (WGS) entry which is preliminary data.</text>
</comment>
<evidence type="ECO:0000256" key="1">
    <source>
        <dbReference type="SAM" id="MobiDB-lite"/>
    </source>
</evidence>
<reference evidence="2" key="1">
    <citation type="journal article" date="2023" name="Mol. Phylogenet. Evol.">
        <title>Genome-scale phylogeny and comparative genomics of the fungal order Sordariales.</title>
        <authorList>
            <person name="Hensen N."/>
            <person name="Bonometti L."/>
            <person name="Westerberg I."/>
            <person name="Brannstrom I.O."/>
            <person name="Guillou S."/>
            <person name="Cros-Aarteil S."/>
            <person name="Calhoun S."/>
            <person name="Haridas S."/>
            <person name="Kuo A."/>
            <person name="Mondo S."/>
            <person name="Pangilinan J."/>
            <person name="Riley R."/>
            <person name="LaButti K."/>
            <person name="Andreopoulos B."/>
            <person name="Lipzen A."/>
            <person name="Chen C."/>
            <person name="Yan M."/>
            <person name="Daum C."/>
            <person name="Ng V."/>
            <person name="Clum A."/>
            <person name="Steindorff A."/>
            <person name="Ohm R.A."/>
            <person name="Martin F."/>
            <person name="Silar P."/>
            <person name="Natvig D.O."/>
            <person name="Lalanne C."/>
            <person name="Gautier V."/>
            <person name="Ament-Velasquez S.L."/>
            <person name="Kruys A."/>
            <person name="Hutchinson M.I."/>
            <person name="Powell A.J."/>
            <person name="Barry K."/>
            <person name="Miller A.N."/>
            <person name="Grigoriev I.V."/>
            <person name="Debuchy R."/>
            <person name="Gladieux P."/>
            <person name="Hiltunen Thoren M."/>
            <person name="Johannesson H."/>
        </authorList>
    </citation>
    <scope>NUCLEOTIDE SEQUENCE</scope>
    <source>
        <strain evidence="2">CBS 538.74</strain>
    </source>
</reference>
<proteinExistence type="predicted"/>
<name>A0AAN6ZSN2_9PEZI</name>
<dbReference type="AlphaFoldDB" id="A0AAN6ZSN2"/>
<evidence type="ECO:0000313" key="2">
    <source>
        <dbReference type="EMBL" id="KAK4148599.1"/>
    </source>
</evidence>
<feature type="region of interest" description="Disordered" evidence="1">
    <location>
        <begin position="1"/>
        <end position="69"/>
    </location>
</feature>
<evidence type="ECO:0000313" key="3">
    <source>
        <dbReference type="Proteomes" id="UP001302745"/>
    </source>
</evidence>
<accession>A0AAN6ZSN2</accession>
<sequence length="563" mass="64831">MEDLKQEFEGEPAKPPPNHEVRPPQRPDKLPLIERAEPPPIDQRERPSSPVASNRDNPESADEAVSGPNPRSAQFWAFPALPILHPMWQRLLYPNTWALGAHQVPQQAYQDALVQRMARSRDDIDPSRFQRRRERDEEPRARREMEQLRLQLREANNRADQAERAAEELAHHLTSRSQEMTVGSDGSADTVTSLKVENEGLKAELDEARSHIFSLQPYRNDLTPKEAGQDFDDLVNGITDWITNLMDPILDDDDRMDDVLAAAKKRSADLQKLKRYLHSQGDLSHGCMFPETDIDVLIAVVMRFLQDHIFQKILFGAVPDTVEAISFVEGSMQTNVEPRRDLFALRTWRAEALNAVICSPDYQRARHGRVRELTAEVATLFKVFKKEKDWSKLCHACQEAIIKPAVKLHEKLMTSTHHFYLDLNPYVIWNARQELEMSPDFLHDLPKLKCENILQNRKPFNVAKLDPRPTREQLCEGLTNVATVVPALYMRQVGKGDVIKEPTVVRMQQVLVAWGPQEKKEKFLANGERTLIHHLCFSHRERHDRGQEGGSTTVWAQWRNMQW</sequence>
<feature type="region of interest" description="Disordered" evidence="1">
    <location>
        <begin position="119"/>
        <end position="143"/>
    </location>
</feature>
<dbReference type="Proteomes" id="UP001302745">
    <property type="component" value="Unassembled WGS sequence"/>
</dbReference>
<reference evidence="2" key="2">
    <citation type="submission" date="2023-05" db="EMBL/GenBank/DDBJ databases">
        <authorList>
            <consortium name="Lawrence Berkeley National Laboratory"/>
            <person name="Steindorff A."/>
            <person name="Hensen N."/>
            <person name="Bonometti L."/>
            <person name="Westerberg I."/>
            <person name="Brannstrom I.O."/>
            <person name="Guillou S."/>
            <person name="Cros-Aarteil S."/>
            <person name="Calhoun S."/>
            <person name="Haridas S."/>
            <person name="Kuo A."/>
            <person name="Mondo S."/>
            <person name="Pangilinan J."/>
            <person name="Riley R."/>
            <person name="Labutti K."/>
            <person name="Andreopoulos B."/>
            <person name="Lipzen A."/>
            <person name="Chen C."/>
            <person name="Yanf M."/>
            <person name="Daum C."/>
            <person name="Ng V."/>
            <person name="Clum A."/>
            <person name="Ohm R."/>
            <person name="Martin F."/>
            <person name="Silar P."/>
            <person name="Natvig D."/>
            <person name="Lalanne C."/>
            <person name="Gautier V."/>
            <person name="Ament-Velasquez S.L."/>
            <person name="Kruys A."/>
            <person name="Hutchinson M.I."/>
            <person name="Powell A.J."/>
            <person name="Barry K."/>
            <person name="Miller A.N."/>
            <person name="Grigoriev I.V."/>
            <person name="Debuchy R."/>
            <person name="Gladieux P."/>
            <person name="Thoren M.H."/>
            <person name="Johannesson H."/>
        </authorList>
    </citation>
    <scope>NUCLEOTIDE SEQUENCE</scope>
    <source>
        <strain evidence="2">CBS 538.74</strain>
    </source>
</reference>
<feature type="compositionally biased region" description="Basic and acidic residues" evidence="1">
    <location>
        <begin position="1"/>
        <end position="47"/>
    </location>
</feature>
<organism evidence="2 3">
    <name type="scientific">Chaetomidium leptoderma</name>
    <dbReference type="NCBI Taxonomy" id="669021"/>
    <lineage>
        <taxon>Eukaryota</taxon>
        <taxon>Fungi</taxon>
        <taxon>Dikarya</taxon>
        <taxon>Ascomycota</taxon>
        <taxon>Pezizomycotina</taxon>
        <taxon>Sordariomycetes</taxon>
        <taxon>Sordariomycetidae</taxon>
        <taxon>Sordariales</taxon>
        <taxon>Chaetomiaceae</taxon>
        <taxon>Chaetomidium</taxon>
    </lineage>
</organism>
<protein>
    <submittedName>
        <fullName evidence="2">Uncharacterized protein</fullName>
    </submittedName>
</protein>
<dbReference type="EMBL" id="MU857311">
    <property type="protein sequence ID" value="KAK4148599.1"/>
    <property type="molecule type" value="Genomic_DNA"/>
</dbReference>